<organism evidence="3 4">
    <name type="scientific">Allosaccharopolyspora coralli</name>
    <dbReference type="NCBI Taxonomy" id="2665642"/>
    <lineage>
        <taxon>Bacteria</taxon>
        <taxon>Bacillati</taxon>
        <taxon>Actinomycetota</taxon>
        <taxon>Actinomycetes</taxon>
        <taxon>Pseudonocardiales</taxon>
        <taxon>Pseudonocardiaceae</taxon>
        <taxon>Allosaccharopolyspora</taxon>
    </lineage>
</organism>
<gene>
    <name evidence="3" type="ORF">GIY23_10340</name>
</gene>
<feature type="region of interest" description="Disordered" evidence="1">
    <location>
        <begin position="25"/>
        <end position="48"/>
    </location>
</feature>
<feature type="signal peptide" evidence="2">
    <location>
        <begin position="1"/>
        <end position="20"/>
    </location>
</feature>
<evidence type="ECO:0000256" key="1">
    <source>
        <dbReference type="SAM" id="MobiDB-lite"/>
    </source>
</evidence>
<dbReference type="AlphaFoldDB" id="A0A5Q3Q9I5"/>
<feature type="chain" id="PRO_5024270372" description="Lipoprotein" evidence="2">
    <location>
        <begin position="21"/>
        <end position="196"/>
    </location>
</feature>
<keyword evidence="2" id="KW-0732">Signal</keyword>
<accession>A0A5Q3Q9I5</accession>
<sequence length="196" mass="20378">MWTVRLFLTAGLALVLSACAAGVDTPPAPPPQPPATITASQPGPPTTAPADCDLAEADMDDVTKSRCGISLEPHGPSVVTPTAALGPYENCRWDPSIGWFCRYSIEGGYFDVPDDDPGLGTCAGRTYDECTEKTLGPTSGSTLTPPAEDSTTATPESTTETLDSTTDTQESTTETQESTSEQDVTTDSDEAPTDGP</sequence>
<protein>
    <recommendedName>
        <fullName evidence="5">Lipoprotein</fullName>
    </recommendedName>
</protein>
<dbReference type="RefSeq" id="WP_154076457.1">
    <property type="nucleotide sequence ID" value="NZ_CP045929.1"/>
</dbReference>
<name>A0A5Q3Q9I5_9PSEU</name>
<keyword evidence="4" id="KW-1185">Reference proteome</keyword>
<evidence type="ECO:0008006" key="5">
    <source>
        <dbReference type="Google" id="ProtNLM"/>
    </source>
</evidence>
<feature type="compositionally biased region" description="Low complexity" evidence="1">
    <location>
        <begin position="147"/>
        <end position="183"/>
    </location>
</feature>
<dbReference type="EMBL" id="CP045929">
    <property type="protein sequence ID" value="QGK69864.1"/>
    <property type="molecule type" value="Genomic_DNA"/>
</dbReference>
<feature type="compositionally biased region" description="Acidic residues" evidence="1">
    <location>
        <begin position="184"/>
        <end position="196"/>
    </location>
</feature>
<dbReference type="PROSITE" id="PS51257">
    <property type="entry name" value="PROKAR_LIPOPROTEIN"/>
    <property type="match status" value="1"/>
</dbReference>
<evidence type="ECO:0000256" key="2">
    <source>
        <dbReference type="SAM" id="SignalP"/>
    </source>
</evidence>
<evidence type="ECO:0000313" key="3">
    <source>
        <dbReference type="EMBL" id="QGK69864.1"/>
    </source>
</evidence>
<dbReference type="KEGG" id="sace:GIY23_10340"/>
<evidence type="ECO:0000313" key="4">
    <source>
        <dbReference type="Proteomes" id="UP000371041"/>
    </source>
</evidence>
<feature type="region of interest" description="Disordered" evidence="1">
    <location>
        <begin position="133"/>
        <end position="196"/>
    </location>
</feature>
<reference evidence="4" key="1">
    <citation type="submission" date="2019-11" db="EMBL/GenBank/DDBJ databases">
        <title>The complete genome sequence of Saccharopolyspora sp. E2A.</title>
        <authorList>
            <person name="Zhang G."/>
        </authorList>
    </citation>
    <scope>NUCLEOTIDE SEQUENCE [LARGE SCALE GENOMIC DNA]</scope>
    <source>
        <strain evidence="4">E2A</strain>
    </source>
</reference>
<proteinExistence type="predicted"/>
<dbReference type="Proteomes" id="UP000371041">
    <property type="component" value="Chromosome"/>
</dbReference>